<feature type="region of interest" description="Disordered" evidence="1">
    <location>
        <begin position="54"/>
        <end position="103"/>
    </location>
</feature>
<keyword evidence="2" id="KW-1133">Transmembrane helix</keyword>
<evidence type="ECO:0000256" key="1">
    <source>
        <dbReference type="SAM" id="MobiDB-lite"/>
    </source>
</evidence>
<feature type="transmembrane region" description="Helical" evidence="2">
    <location>
        <begin position="31"/>
        <end position="48"/>
    </location>
</feature>
<keyword evidence="4" id="KW-1185">Reference proteome</keyword>
<reference evidence="3" key="1">
    <citation type="submission" date="2017-12" db="EMBL/GenBank/DDBJ databases">
        <title>Sequencing the genomes of 1000 Actinobacteria strains.</title>
        <authorList>
            <person name="Klenk H.-P."/>
        </authorList>
    </citation>
    <scope>NUCLEOTIDE SEQUENCE [LARGE SCALE GENOMIC DNA]</scope>
    <source>
        <strain evidence="3">DSM 44228</strain>
    </source>
</reference>
<feature type="compositionally biased region" description="Pro residues" evidence="1">
    <location>
        <begin position="57"/>
        <end position="78"/>
    </location>
</feature>
<dbReference type="AlphaFoldDB" id="A0A2N3XVS5"/>
<feature type="transmembrane region" description="Helical" evidence="2">
    <location>
        <begin position="130"/>
        <end position="150"/>
    </location>
</feature>
<name>A0A2N3XVS5_SACSN</name>
<evidence type="ECO:0000256" key="2">
    <source>
        <dbReference type="SAM" id="Phobius"/>
    </source>
</evidence>
<keyword evidence="2" id="KW-0472">Membrane</keyword>
<evidence type="ECO:0000313" key="3">
    <source>
        <dbReference type="EMBL" id="PKW14776.1"/>
    </source>
</evidence>
<protein>
    <submittedName>
        <fullName evidence="3">Uncharacterized protein</fullName>
    </submittedName>
</protein>
<gene>
    <name evidence="3" type="ORF">A8926_2423</name>
</gene>
<evidence type="ECO:0000313" key="4">
    <source>
        <dbReference type="Proteomes" id="UP000233786"/>
    </source>
</evidence>
<dbReference type="Proteomes" id="UP000233786">
    <property type="component" value="Unassembled WGS sequence"/>
</dbReference>
<comment type="caution">
    <text evidence="3">The sequence shown here is derived from an EMBL/GenBank/DDBJ whole genome shotgun (WGS) entry which is preliminary data.</text>
</comment>
<keyword evidence="2" id="KW-0812">Transmembrane</keyword>
<dbReference type="STRING" id="994479.GCA_000194155_03018"/>
<dbReference type="EMBL" id="PJNB01000001">
    <property type="protein sequence ID" value="PKW14776.1"/>
    <property type="molecule type" value="Genomic_DNA"/>
</dbReference>
<accession>A0A2N3XVS5</accession>
<proteinExistence type="predicted"/>
<sequence length="151" mass="15922">MAGNPAGLTLFQVVFWQSVRVLEIADKLGSVLSALIGLVGLILTVYGLRLQRRAASPAPPPTPTAPPPQAPAVPPQPEPTWLEVPDRADWVPSPEHLPPGSYGGPAQGWGESWLKQGPEIRATAAPRRTVLVLGVVLLAVAVVLAAVTWLL</sequence>
<organism evidence="3 4">
    <name type="scientific">Saccharopolyspora spinosa</name>
    <dbReference type="NCBI Taxonomy" id="60894"/>
    <lineage>
        <taxon>Bacteria</taxon>
        <taxon>Bacillati</taxon>
        <taxon>Actinomycetota</taxon>
        <taxon>Actinomycetes</taxon>
        <taxon>Pseudonocardiales</taxon>
        <taxon>Pseudonocardiaceae</taxon>
        <taxon>Saccharopolyspora</taxon>
    </lineage>
</organism>